<accession>A0A9W6XCI1</accession>
<evidence type="ECO:0000313" key="2">
    <source>
        <dbReference type="Proteomes" id="UP001165121"/>
    </source>
</evidence>
<name>A0A9W6XCI1_9STRA</name>
<organism evidence="1 2">
    <name type="scientific">Phytophthora fragariaefolia</name>
    <dbReference type="NCBI Taxonomy" id="1490495"/>
    <lineage>
        <taxon>Eukaryota</taxon>
        <taxon>Sar</taxon>
        <taxon>Stramenopiles</taxon>
        <taxon>Oomycota</taxon>
        <taxon>Peronosporomycetes</taxon>
        <taxon>Peronosporales</taxon>
        <taxon>Peronosporaceae</taxon>
        <taxon>Phytophthora</taxon>
    </lineage>
</organism>
<dbReference type="AlphaFoldDB" id="A0A9W6XCI1"/>
<gene>
    <name evidence="1" type="ORF">Pfra01_000957000</name>
</gene>
<sequence length="89" mass="10416">MLKTTLWPVIHQDARWSSTFAMLQRYFKQPEYIDKEDDDIAVKILGPAYNRRLRTLLKELKDVDSVSKALQGSTDMLDVREWFDGLIAI</sequence>
<dbReference type="EMBL" id="BSXT01000898">
    <property type="protein sequence ID" value="GMF35804.1"/>
    <property type="molecule type" value="Genomic_DNA"/>
</dbReference>
<proteinExistence type="predicted"/>
<dbReference type="PANTHER" id="PTHR40866:SF1">
    <property type="entry name" value="BED-TYPE DOMAIN-CONTAINING PROTEIN"/>
    <property type="match status" value="1"/>
</dbReference>
<evidence type="ECO:0000313" key="1">
    <source>
        <dbReference type="EMBL" id="GMF35804.1"/>
    </source>
</evidence>
<keyword evidence="2" id="KW-1185">Reference proteome</keyword>
<dbReference type="Proteomes" id="UP001165121">
    <property type="component" value="Unassembled WGS sequence"/>
</dbReference>
<comment type="caution">
    <text evidence="1">The sequence shown here is derived from an EMBL/GenBank/DDBJ whole genome shotgun (WGS) entry which is preliminary data.</text>
</comment>
<dbReference type="OrthoDB" id="124018at2759"/>
<reference evidence="1" key="1">
    <citation type="submission" date="2023-04" db="EMBL/GenBank/DDBJ databases">
        <title>Phytophthora fragariaefolia NBRC 109709.</title>
        <authorList>
            <person name="Ichikawa N."/>
            <person name="Sato H."/>
            <person name="Tonouchi N."/>
        </authorList>
    </citation>
    <scope>NUCLEOTIDE SEQUENCE</scope>
    <source>
        <strain evidence="1">NBRC 109709</strain>
    </source>
</reference>
<protein>
    <submittedName>
        <fullName evidence="1">Unnamed protein product</fullName>
    </submittedName>
</protein>
<dbReference type="PANTHER" id="PTHR40866">
    <property type="entry name" value="BED-TYPE DOMAIN-CONTAINING PROTEIN"/>
    <property type="match status" value="1"/>
</dbReference>